<dbReference type="eggNOG" id="KOG4729">
    <property type="taxonomic scope" value="Eukaryota"/>
</dbReference>
<evidence type="ECO:0000256" key="1">
    <source>
        <dbReference type="ARBA" id="ARBA00004167"/>
    </source>
</evidence>
<dbReference type="PROSITE" id="PS50228">
    <property type="entry name" value="SUEL_LECTIN"/>
    <property type="match status" value="2"/>
</dbReference>
<dbReference type="InterPro" id="IPR043159">
    <property type="entry name" value="Lectin_gal-bd_sf"/>
</dbReference>
<dbReference type="InParanoid" id="W5MS77"/>
<dbReference type="InterPro" id="IPR000922">
    <property type="entry name" value="Lectin_gal-bd_dom"/>
</dbReference>
<keyword evidence="4" id="KW-0812">Transmembrane</keyword>
<dbReference type="GeneTree" id="ENSGT00940000163305"/>
<dbReference type="GO" id="GO:0008201">
    <property type="term" value="F:heparin binding"/>
    <property type="evidence" value="ECO:0000318"/>
    <property type="project" value="GO_Central"/>
</dbReference>
<accession>W5MS77</accession>
<dbReference type="Pfam" id="PF14851">
    <property type="entry name" value="FAM176"/>
    <property type="match status" value="1"/>
</dbReference>
<keyword evidence="12" id="KW-1185">Reference proteome</keyword>
<dbReference type="HOGENOM" id="CLU_050537_0_1_1"/>
<reference evidence="11" key="2">
    <citation type="submission" date="2025-08" db="UniProtKB">
        <authorList>
            <consortium name="Ensembl"/>
        </authorList>
    </citation>
    <scope>IDENTIFICATION</scope>
</reference>
<dbReference type="PANTHER" id="PTHR46780">
    <property type="entry name" value="PROTEIN EVA-1"/>
    <property type="match status" value="1"/>
</dbReference>
<keyword evidence="7" id="KW-1133">Transmembrane helix</keyword>
<dbReference type="EMBL" id="AHAT01013884">
    <property type="status" value="NOT_ANNOTATED_CDS"/>
    <property type="molecule type" value="Genomic_DNA"/>
</dbReference>
<comment type="similarity">
    <text evidence="2">Belongs to the EVA1 family.</text>
</comment>
<feature type="domain" description="SUEL-type lectin" evidence="10">
    <location>
        <begin position="52"/>
        <end position="145"/>
    </location>
</feature>
<dbReference type="Pfam" id="PF02140">
    <property type="entry name" value="SUEL_Lectin"/>
    <property type="match status" value="2"/>
</dbReference>
<feature type="region of interest" description="Disordered" evidence="9">
    <location>
        <begin position="333"/>
        <end position="386"/>
    </location>
</feature>
<dbReference type="Bgee" id="ENSLOCG00000009204">
    <property type="expression patterns" value="Expressed in heart and 12 other cell types or tissues"/>
</dbReference>
<dbReference type="InterPro" id="IPR039500">
    <property type="entry name" value="EVA1_dom"/>
</dbReference>
<proteinExistence type="inferred from homology"/>
<reference evidence="12" key="1">
    <citation type="submission" date="2011-12" db="EMBL/GenBank/DDBJ databases">
        <title>The Draft Genome of Lepisosteus oculatus.</title>
        <authorList>
            <consortium name="The Broad Institute Genome Assembly &amp; Analysis Group"/>
            <consortium name="Computational R&amp;D Group"/>
            <consortium name="and Sequencing Platform"/>
            <person name="Di Palma F."/>
            <person name="Alfoldi J."/>
            <person name="Johnson J."/>
            <person name="Berlin A."/>
            <person name="Gnerre S."/>
            <person name="Jaffe D."/>
            <person name="MacCallum I."/>
            <person name="Young S."/>
            <person name="Walker B.J."/>
            <person name="Lander E.S."/>
            <person name="Lindblad-Toh K."/>
        </authorList>
    </citation>
    <scope>NUCLEOTIDE SEQUENCE [LARGE SCALE GENOMIC DNA]</scope>
</reference>
<feature type="region of interest" description="Disordered" evidence="9">
    <location>
        <begin position="259"/>
        <end position="279"/>
    </location>
</feature>
<sequence>MYGFDGGSFKIQKGSFLNIVYYIFLVWTKEMHALADFSGYLSRIIKSHSVYACDGESLYLQCPRHSTITVLSALYGRSEPELCRSPAYSLERAGNQTCSSLTALQKLLDECQGYRACQLLVSNHVFGRDPCPGTPKYLLVSYKCKPTEHKAKIACENEQLKLHCKSPRVINIYSAVYGRQLEEDNICSSQGNSPLFECLDHSAVHFVSKICYAKQKCVILVDDKHFRNPCFPGTRKYLSIVYACVPWILLREADPSVLNPTSAPKKNDGKGLILKPKGSRHPDNSNIIVSNALMTYGYIKEHAERAALLFISSVCLGLLCALCALAVQVSCPGGPRAHRQQKSLVAEEGGKDEEESEEDSEHNSSTVSSVRKGLGPSEAQDTAEAADMAERIARRDRILLEIWMNTCLNGTKDSSQYSTENWTRAPSH</sequence>
<dbReference type="Ensembl" id="ENSLOCT00000011252.1">
    <property type="protein sequence ID" value="ENSLOCP00000011236.1"/>
    <property type="gene ID" value="ENSLOCG00000009204.1"/>
</dbReference>
<reference evidence="11" key="3">
    <citation type="submission" date="2025-09" db="UniProtKB">
        <authorList>
            <consortium name="Ensembl"/>
        </authorList>
    </citation>
    <scope>IDENTIFICATION</scope>
</reference>
<dbReference type="OrthoDB" id="5970528at2759"/>
<evidence type="ECO:0000259" key="10">
    <source>
        <dbReference type="PROSITE" id="PS50228"/>
    </source>
</evidence>
<evidence type="ECO:0000256" key="8">
    <source>
        <dbReference type="ARBA" id="ARBA00023136"/>
    </source>
</evidence>
<dbReference type="CDD" id="cd22829">
    <property type="entry name" value="Gal_Rha_Lectin_EVA1_EVA1C_rpt2"/>
    <property type="match status" value="1"/>
</dbReference>
<dbReference type="AlphaFoldDB" id="W5MS77"/>
<dbReference type="KEGG" id="loc:102697797"/>
<name>W5MS77_LEPOC</name>
<dbReference type="Gene3D" id="2.60.120.740">
    <property type="match status" value="2"/>
</dbReference>
<dbReference type="CDD" id="cd22828">
    <property type="entry name" value="Gal_Rha_Lectin_EVA1_EVA1C_rpt1"/>
    <property type="match status" value="1"/>
</dbReference>
<organism evidence="11 12">
    <name type="scientific">Lepisosteus oculatus</name>
    <name type="common">Spotted gar</name>
    <dbReference type="NCBI Taxonomy" id="7918"/>
    <lineage>
        <taxon>Eukaryota</taxon>
        <taxon>Metazoa</taxon>
        <taxon>Chordata</taxon>
        <taxon>Craniata</taxon>
        <taxon>Vertebrata</taxon>
        <taxon>Euteleostomi</taxon>
        <taxon>Actinopterygii</taxon>
        <taxon>Neopterygii</taxon>
        <taxon>Holostei</taxon>
        <taxon>Semionotiformes</taxon>
        <taxon>Lepisosteidae</taxon>
        <taxon>Lepisosteus</taxon>
    </lineage>
</organism>
<keyword evidence="8" id="KW-0472">Membrane</keyword>
<feature type="compositionally biased region" description="Acidic residues" evidence="9">
    <location>
        <begin position="350"/>
        <end position="360"/>
    </location>
</feature>
<comment type="subcellular location">
    <subcellularLocation>
        <location evidence="1">Membrane</location>
        <topology evidence="1">Single-pass membrane protein</topology>
    </subcellularLocation>
</comment>
<feature type="domain" description="SUEL-type lectin" evidence="10">
    <location>
        <begin position="154"/>
        <end position="245"/>
    </location>
</feature>
<dbReference type="GO" id="GO:0030246">
    <property type="term" value="F:carbohydrate binding"/>
    <property type="evidence" value="ECO:0007669"/>
    <property type="project" value="UniProtKB-KW"/>
</dbReference>
<keyword evidence="6" id="KW-0677">Repeat</keyword>
<dbReference type="GeneID" id="102697797"/>
<evidence type="ECO:0000256" key="5">
    <source>
        <dbReference type="ARBA" id="ARBA00022734"/>
    </source>
</evidence>
<evidence type="ECO:0000256" key="6">
    <source>
        <dbReference type="ARBA" id="ARBA00022737"/>
    </source>
</evidence>
<keyword evidence="3" id="KW-0348">Hemagglutinin</keyword>
<evidence type="ECO:0000256" key="4">
    <source>
        <dbReference type="ARBA" id="ARBA00022692"/>
    </source>
</evidence>
<evidence type="ECO:0000313" key="12">
    <source>
        <dbReference type="Proteomes" id="UP000018468"/>
    </source>
</evidence>
<dbReference type="STRING" id="7918.ENSLOCP00000011236"/>
<evidence type="ECO:0000313" key="11">
    <source>
        <dbReference type="Ensembl" id="ENSLOCP00000011236.1"/>
    </source>
</evidence>
<keyword evidence="5" id="KW-0430">Lectin</keyword>
<dbReference type="Proteomes" id="UP000018468">
    <property type="component" value="Linkage group LG3"/>
</dbReference>
<evidence type="ECO:0000256" key="7">
    <source>
        <dbReference type="ARBA" id="ARBA00022989"/>
    </source>
</evidence>
<evidence type="ECO:0000256" key="2">
    <source>
        <dbReference type="ARBA" id="ARBA00006023"/>
    </source>
</evidence>
<evidence type="ECO:0000256" key="3">
    <source>
        <dbReference type="ARBA" id="ARBA00022546"/>
    </source>
</evidence>
<evidence type="ECO:0000256" key="9">
    <source>
        <dbReference type="SAM" id="MobiDB-lite"/>
    </source>
</evidence>
<dbReference type="CTD" id="59271"/>
<dbReference type="FunFam" id="2.60.120.740:FF:000003">
    <property type="entry name" value="Protein eva-1 homolog C"/>
    <property type="match status" value="1"/>
</dbReference>
<protein>
    <submittedName>
        <fullName evidence="11">Eva-1 homolog C</fullName>
    </submittedName>
</protein>
<dbReference type="OMA" id="HKRHVAC"/>
<dbReference type="GO" id="GO:0016020">
    <property type="term" value="C:membrane"/>
    <property type="evidence" value="ECO:0007669"/>
    <property type="project" value="UniProtKB-SubCell"/>
</dbReference>